<name>R0LSI7_ANAPL</name>
<evidence type="ECO:0000313" key="3">
    <source>
        <dbReference type="Proteomes" id="UP000296049"/>
    </source>
</evidence>
<evidence type="ECO:0000313" key="2">
    <source>
        <dbReference type="EMBL" id="EOB04715.1"/>
    </source>
</evidence>
<organism evidence="2 3">
    <name type="scientific">Anas platyrhynchos</name>
    <name type="common">Mallard</name>
    <name type="synonym">Anas boschas</name>
    <dbReference type="NCBI Taxonomy" id="8839"/>
    <lineage>
        <taxon>Eukaryota</taxon>
        <taxon>Metazoa</taxon>
        <taxon>Chordata</taxon>
        <taxon>Craniata</taxon>
        <taxon>Vertebrata</taxon>
        <taxon>Euteleostomi</taxon>
        <taxon>Archelosauria</taxon>
        <taxon>Archosauria</taxon>
        <taxon>Dinosauria</taxon>
        <taxon>Saurischia</taxon>
        <taxon>Theropoda</taxon>
        <taxon>Coelurosauria</taxon>
        <taxon>Aves</taxon>
        <taxon>Neognathae</taxon>
        <taxon>Galloanserae</taxon>
        <taxon>Anseriformes</taxon>
        <taxon>Anatidae</taxon>
        <taxon>Anatinae</taxon>
        <taxon>Anas</taxon>
    </lineage>
</organism>
<dbReference type="AlphaFoldDB" id="R0LSI7"/>
<reference evidence="3" key="1">
    <citation type="journal article" date="2013" name="Nat. Genet.">
        <title>The duck genome and transcriptome provide insight into an avian influenza virus reservoir species.</title>
        <authorList>
            <person name="Huang Y."/>
            <person name="Li Y."/>
            <person name="Burt D.W."/>
            <person name="Chen H."/>
            <person name="Zhang Y."/>
            <person name="Qian W."/>
            <person name="Kim H."/>
            <person name="Gan S."/>
            <person name="Zhao Y."/>
            <person name="Li J."/>
            <person name="Yi K."/>
            <person name="Feng H."/>
            <person name="Zhu P."/>
            <person name="Li B."/>
            <person name="Liu Q."/>
            <person name="Fairley S."/>
            <person name="Magor K.E."/>
            <person name="Du Z."/>
            <person name="Hu X."/>
            <person name="Goodman L."/>
            <person name="Tafer H."/>
            <person name="Vignal A."/>
            <person name="Lee T."/>
            <person name="Kim K.W."/>
            <person name="Sheng Z."/>
            <person name="An Y."/>
            <person name="Searle S."/>
            <person name="Herrero J."/>
            <person name="Groenen M.A."/>
            <person name="Crooijmans R.P."/>
            <person name="Faraut T."/>
            <person name="Cai Q."/>
            <person name="Webster R.G."/>
            <person name="Aldridge J.R."/>
            <person name="Warren W.C."/>
            <person name="Bartschat S."/>
            <person name="Kehr S."/>
            <person name="Marz M."/>
            <person name="Stadler P.F."/>
            <person name="Smith J."/>
            <person name="Kraus R.H."/>
            <person name="Zhao Y."/>
            <person name="Ren L."/>
            <person name="Fei J."/>
            <person name="Morisson M."/>
            <person name="Kaiser P."/>
            <person name="Griffin D.K."/>
            <person name="Rao M."/>
            <person name="Pitel F."/>
            <person name="Wang J."/>
            <person name="Li N."/>
        </authorList>
    </citation>
    <scope>NUCLEOTIDE SEQUENCE [LARGE SCALE GENOMIC DNA]</scope>
</reference>
<feature type="region of interest" description="Disordered" evidence="1">
    <location>
        <begin position="114"/>
        <end position="143"/>
    </location>
</feature>
<evidence type="ECO:0000256" key="1">
    <source>
        <dbReference type="SAM" id="MobiDB-lite"/>
    </source>
</evidence>
<protein>
    <submittedName>
        <fullName evidence="2">Uncharacterized protein</fullName>
    </submittedName>
</protein>
<keyword evidence="3" id="KW-1185">Reference proteome</keyword>
<gene>
    <name evidence="2" type="ORF">Anapl_18479</name>
</gene>
<dbReference type="Proteomes" id="UP000296049">
    <property type="component" value="Unassembled WGS sequence"/>
</dbReference>
<proteinExistence type="predicted"/>
<accession>R0LSI7</accession>
<dbReference type="EMBL" id="KB742763">
    <property type="protein sequence ID" value="EOB04715.1"/>
    <property type="molecule type" value="Genomic_DNA"/>
</dbReference>
<sequence length="143" mass="15726">MAVIPICDSGIHISSVRRSTKGEQHPASPATASRLQIPTQIAAAMLQSPVHLSTVRGSSFLAFRLRSISFVQISSSVNLNNPADCAQTLTWEHSESQQQCQIWRATRVVSQSDCAGAKRRSKKDGFPKAKEFNNTTMDQEKIK</sequence>